<dbReference type="EMBL" id="WNKQ01000015">
    <property type="protein sequence ID" value="KAF5846826.1"/>
    <property type="molecule type" value="Genomic_DNA"/>
</dbReference>
<evidence type="ECO:0000313" key="3">
    <source>
        <dbReference type="Proteomes" id="UP000624244"/>
    </source>
</evidence>
<dbReference type="AlphaFoldDB" id="A0A8H6DSI1"/>
<feature type="region of interest" description="Disordered" evidence="1">
    <location>
        <begin position="190"/>
        <end position="504"/>
    </location>
</feature>
<accession>A0A8H6DSI1</accession>
<dbReference type="InterPro" id="IPR037504">
    <property type="entry name" value="PSI_induc_2"/>
</dbReference>
<proteinExistence type="predicted"/>
<feature type="compositionally biased region" description="Low complexity" evidence="1">
    <location>
        <begin position="255"/>
        <end position="271"/>
    </location>
</feature>
<name>A0A8H6DSI1_COCSA</name>
<comment type="caution">
    <text evidence="2">The sequence shown here is derived from an EMBL/GenBank/DDBJ whole genome shotgun (WGS) entry which is preliminary data.</text>
</comment>
<dbReference type="Proteomes" id="UP000624244">
    <property type="component" value="Unassembled WGS sequence"/>
</dbReference>
<feature type="compositionally biased region" description="Low complexity" evidence="1">
    <location>
        <begin position="343"/>
        <end position="360"/>
    </location>
</feature>
<feature type="compositionally biased region" description="Polar residues" evidence="1">
    <location>
        <begin position="309"/>
        <end position="325"/>
    </location>
</feature>
<dbReference type="PANTHER" id="PTHR40018:SF1">
    <property type="entry name" value="[PSI+] INDUCTION PROTEIN 2"/>
    <property type="match status" value="1"/>
</dbReference>
<dbReference type="PANTHER" id="PTHR40018">
    <property type="entry name" value="[PSI+] INDUCTION PROTEIN 2"/>
    <property type="match status" value="1"/>
</dbReference>
<feature type="compositionally biased region" description="Pro residues" evidence="1">
    <location>
        <begin position="408"/>
        <end position="430"/>
    </location>
</feature>
<gene>
    <name evidence="2" type="ORF">GGP41_004864</name>
</gene>
<evidence type="ECO:0000313" key="2">
    <source>
        <dbReference type="EMBL" id="KAF5846826.1"/>
    </source>
</evidence>
<feature type="compositionally biased region" description="Polar residues" evidence="1">
    <location>
        <begin position="381"/>
        <end position="399"/>
    </location>
</feature>
<sequence length="504" mass="54385">MPSLLGTSLLARQNPLDDARNTFSSWDNCMAKSYCKWPVIVGIIIGGLILFSVITCIARCICCGAECACCCFRCCASCCGGGRRRGSSHKRIKSDSGHPYPPQSYGPSPPQANPYAQAHAAAPPPPVFNPRLANQQQYQSNPMPTFTPAPQQERPQYATFDSSKPAANEDSLPAMPTWKEGRDVHVEVEEQPVAQKKGDMELDRLDHNGSVTSGSMGGVAATAVSGARRSPGPGRSPVSPDYGYPQNNSFVSDAPSYNNSSSQGQYGQPYGQQGGYRQGSPGHGRSPVYGAGAGYGQQQQQPYGRRSPGPSQAYGSHDQLSQQSDMHAPYHELPTSYNQPQTSYNQPQSSYDQPQSYNQSAPYNNHQDTYDQRDYPDEPTHNYSSQAPPSNAYNYNASIAPSYHTYDPAPPPVQPLPSPPPQSSGPPPSLTPGRPNQTTSPVSAYPGQRSYTPAADTVAPPQQQAPPQPSYRAFTPGAETQQQSQQQQYGGVGRKLVDGSYRDI</sequence>
<feature type="compositionally biased region" description="Pro residues" evidence="1">
    <location>
        <begin position="99"/>
        <end position="112"/>
    </location>
</feature>
<dbReference type="GO" id="GO:0005886">
    <property type="term" value="C:plasma membrane"/>
    <property type="evidence" value="ECO:0007669"/>
    <property type="project" value="TreeGrafter"/>
</dbReference>
<feature type="compositionally biased region" description="Low complexity" evidence="1">
    <location>
        <begin position="225"/>
        <end position="237"/>
    </location>
</feature>
<feature type="region of interest" description="Disordered" evidence="1">
    <location>
        <begin position="83"/>
        <end position="176"/>
    </location>
</feature>
<feature type="compositionally biased region" description="Basic and acidic residues" evidence="1">
    <location>
        <begin position="368"/>
        <end position="380"/>
    </location>
</feature>
<evidence type="ECO:0000256" key="1">
    <source>
        <dbReference type="SAM" id="MobiDB-lite"/>
    </source>
</evidence>
<protein>
    <submittedName>
        <fullName evidence="2">Uncharacterized protein</fullName>
    </submittedName>
</protein>
<feature type="compositionally biased region" description="Basic and acidic residues" evidence="1">
    <location>
        <begin position="196"/>
        <end position="207"/>
    </location>
</feature>
<organism evidence="2 3">
    <name type="scientific">Cochliobolus sativus</name>
    <name type="common">Common root rot and spot blotch fungus</name>
    <name type="synonym">Bipolaris sorokiniana</name>
    <dbReference type="NCBI Taxonomy" id="45130"/>
    <lineage>
        <taxon>Eukaryota</taxon>
        <taxon>Fungi</taxon>
        <taxon>Dikarya</taxon>
        <taxon>Ascomycota</taxon>
        <taxon>Pezizomycotina</taxon>
        <taxon>Dothideomycetes</taxon>
        <taxon>Pleosporomycetidae</taxon>
        <taxon>Pleosporales</taxon>
        <taxon>Pleosporineae</taxon>
        <taxon>Pleosporaceae</taxon>
        <taxon>Bipolaris</taxon>
    </lineage>
</organism>
<feature type="compositionally biased region" description="Basic and acidic residues" evidence="1">
    <location>
        <begin position="495"/>
        <end position="504"/>
    </location>
</feature>
<feature type="compositionally biased region" description="Polar residues" evidence="1">
    <location>
        <begin position="132"/>
        <end position="162"/>
    </location>
</feature>
<reference evidence="2" key="1">
    <citation type="submission" date="2019-11" db="EMBL/GenBank/DDBJ databases">
        <title>Bipolaris sorokiniana Genome sequencing.</title>
        <authorList>
            <person name="Wang H."/>
        </authorList>
    </citation>
    <scope>NUCLEOTIDE SEQUENCE</scope>
</reference>
<dbReference type="GO" id="GO:0005935">
    <property type="term" value="C:cellular bud neck"/>
    <property type="evidence" value="ECO:0007669"/>
    <property type="project" value="TreeGrafter"/>
</dbReference>
<feature type="compositionally biased region" description="Basic residues" evidence="1">
    <location>
        <begin position="83"/>
        <end position="92"/>
    </location>
</feature>
<feature type="compositionally biased region" description="Low complexity" evidence="1">
    <location>
        <begin position="453"/>
        <end position="462"/>
    </location>
</feature>